<evidence type="ECO:0000313" key="2">
    <source>
        <dbReference type="EMBL" id="KIX09574.1"/>
    </source>
</evidence>
<feature type="compositionally biased region" description="Polar residues" evidence="1">
    <location>
        <begin position="156"/>
        <end position="188"/>
    </location>
</feature>
<name>A0A0D2IU35_9EURO</name>
<dbReference type="HOGENOM" id="CLU_627222_0_0_1"/>
<gene>
    <name evidence="2" type="ORF">Z518_00654</name>
</gene>
<reference evidence="2 3" key="1">
    <citation type="submission" date="2015-01" db="EMBL/GenBank/DDBJ databases">
        <title>The Genome Sequence of Rhinocladiella mackenzie CBS 650.93.</title>
        <authorList>
            <consortium name="The Broad Institute Genomics Platform"/>
            <person name="Cuomo C."/>
            <person name="de Hoog S."/>
            <person name="Gorbushina A."/>
            <person name="Stielow B."/>
            <person name="Teixiera M."/>
            <person name="Abouelleil A."/>
            <person name="Chapman S.B."/>
            <person name="Priest M."/>
            <person name="Young S.K."/>
            <person name="Wortman J."/>
            <person name="Nusbaum C."/>
            <person name="Birren B."/>
        </authorList>
    </citation>
    <scope>NUCLEOTIDE SEQUENCE [LARGE SCALE GENOMIC DNA]</scope>
    <source>
        <strain evidence="2 3">CBS 650.93</strain>
    </source>
</reference>
<feature type="region of interest" description="Disordered" evidence="1">
    <location>
        <begin position="76"/>
        <end position="188"/>
    </location>
</feature>
<dbReference type="AlphaFoldDB" id="A0A0D2IU35"/>
<dbReference type="Proteomes" id="UP000053617">
    <property type="component" value="Unassembled WGS sequence"/>
</dbReference>
<feature type="compositionally biased region" description="Low complexity" evidence="1">
    <location>
        <begin position="113"/>
        <end position="125"/>
    </location>
</feature>
<evidence type="ECO:0000313" key="3">
    <source>
        <dbReference type="Proteomes" id="UP000053617"/>
    </source>
</evidence>
<keyword evidence="3" id="KW-1185">Reference proteome</keyword>
<protein>
    <submittedName>
        <fullName evidence="2">Uncharacterized protein</fullName>
    </submittedName>
</protein>
<evidence type="ECO:0000256" key="1">
    <source>
        <dbReference type="SAM" id="MobiDB-lite"/>
    </source>
</evidence>
<dbReference type="EMBL" id="KN847475">
    <property type="protein sequence ID" value="KIX09574.1"/>
    <property type="molecule type" value="Genomic_DNA"/>
</dbReference>
<dbReference type="RefSeq" id="XP_013276710.1">
    <property type="nucleotide sequence ID" value="XM_013421256.1"/>
</dbReference>
<dbReference type="GeneID" id="25288725"/>
<proteinExistence type="predicted"/>
<sequence>MSASYGQPGAFSSSRPPKLRTACNNCHSAKVRSGSMSGSGATDSNRAPDALELTLRASIAFRWSDECKVVLPSHENLDIPTDNELGVRRRQVPDSSDAEERLVPTREVSPQDRSSSNSSATRAATPLEQPDNTVNPTATVYPSPLNTSTDRIDSAKVQSPSCNLATSLDSFRANQPPNSAANETIQPTSDYTPEQWLPELAASQSVASPFDFDMGVNEPPSLSSPFNFGSLSAGGLGSPFDFTLGTEFEMQECGAQPTSVGPTAPTTPTGDSRCDFCWMSNACELMQLCKGQIQSVDKALACCKATLMQLHQLIDTYTNGAAGRKLSLDMLICFGIMLLHHVAEVYGQLASSIQAPDAANRMILPVMGCGALELNVADQRQLFCIIFRKEVDNGLRAVKRLWKPLQDMRGAKSDHSLQAGSILLQIGRQLKSVSMRL</sequence>
<organism evidence="2 3">
    <name type="scientific">Rhinocladiella mackenziei CBS 650.93</name>
    <dbReference type="NCBI Taxonomy" id="1442369"/>
    <lineage>
        <taxon>Eukaryota</taxon>
        <taxon>Fungi</taxon>
        <taxon>Dikarya</taxon>
        <taxon>Ascomycota</taxon>
        <taxon>Pezizomycotina</taxon>
        <taxon>Eurotiomycetes</taxon>
        <taxon>Chaetothyriomycetidae</taxon>
        <taxon>Chaetothyriales</taxon>
        <taxon>Herpotrichiellaceae</taxon>
        <taxon>Rhinocladiella</taxon>
    </lineage>
</organism>
<feature type="compositionally biased region" description="Polar residues" evidence="1">
    <location>
        <begin position="130"/>
        <end position="149"/>
    </location>
</feature>
<dbReference type="VEuPathDB" id="FungiDB:Z518_00654"/>
<accession>A0A0D2IU35</accession>